<accession>A0A0D0C8Y7</accession>
<dbReference type="InterPro" id="IPR040521">
    <property type="entry name" value="KDZ"/>
</dbReference>
<protein>
    <submittedName>
        <fullName evidence="1">Unplaced genomic scaffold scaffold_6411, whole genome shotgun sequence</fullName>
    </submittedName>
</protein>
<dbReference type="EMBL" id="KN831233">
    <property type="protein sequence ID" value="KIK72103.1"/>
    <property type="molecule type" value="Genomic_DNA"/>
</dbReference>
<dbReference type="InParanoid" id="A0A0D0C8Y7"/>
<dbReference type="AlphaFoldDB" id="A0A0D0C8Y7"/>
<dbReference type="Proteomes" id="UP000054538">
    <property type="component" value="Unassembled WGS sequence"/>
</dbReference>
<sequence>MDYALSHALSYNMTRVHRVLSFYDINCQYMKNLWKRLTGNVFINIPAELPIVPSIGIWHVHGHQMECHARYAPSFIPGAGHVDGEIIEMLWSILNIISPSARGMSFPHRQELLDYQMNDSNFQKMIRMAGSLKRKLRAAMVGVEDSLAAFRALDDGIPDDQQNGWLKQEMAAMCDHSIDPKAMDVFDVRMEKAPSVKTIKISLLAQEPAAEGCRGLVTWIARGLLLEQTQIMLRMDLKEAGPQCTEHQLLLFARCRDRLSGEIASFLADAPSYLGPGYDTDSDEGNSGPLDEDGWDSRLNYELPVGPLDGCAAKSIHLPLPSALGVQRC</sequence>
<dbReference type="HOGENOM" id="CLU_003703_3_0_1"/>
<keyword evidence="2" id="KW-1185">Reference proteome</keyword>
<gene>
    <name evidence="1" type="ORF">PAXRUDRAFT_22396</name>
</gene>
<organism evidence="1 2">
    <name type="scientific">Paxillus rubicundulus Ve08.2h10</name>
    <dbReference type="NCBI Taxonomy" id="930991"/>
    <lineage>
        <taxon>Eukaryota</taxon>
        <taxon>Fungi</taxon>
        <taxon>Dikarya</taxon>
        <taxon>Basidiomycota</taxon>
        <taxon>Agaricomycotina</taxon>
        <taxon>Agaricomycetes</taxon>
        <taxon>Agaricomycetidae</taxon>
        <taxon>Boletales</taxon>
        <taxon>Paxilineae</taxon>
        <taxon>Paxillaceae</taxon>
        <taxon>Paxillus</taxon>
    </lineage>
</organism>
<evidence type="ECO:0000313" key="2">
    <source>
        <dbReference type="Proteomes" id="UP000054538"/>
    </source>
</evidence>
<dbReference type="Pfam" id="PF18758">
    <property type="entry name" value="KDZ"/>
    <property type="match status" value="1"/>
</dbReference>
<reference evidence="2" key="2">
    <citation type="submission" date="2015-01" db="EMBL/GenBank/DDBJ databases">
        <title>Evolutionary Origins and Diversification of the Mycorrhizal Mutualists.</title>
        <authorList>
            <consortium name="DOE Joint Genome Institute"/>
            <consortium name="Mycorrhizal Genomics Consortium"/>
            <person name="Kohler A."/>
            <person name="Kuo A."/>
            <person name="Nagy L.G."/>
            <person name="Floudas D."/>
            <person name="Copeland A."/>
            <person name="Barry K.W."/>
            <person name="Cichocki N."/>
            <person name="Veneault-Fourrey C."/>
            <person name="LaButti K."/>
            <person name="Lindquist E.A."/>
            <person name="Lipzen A."/>
            <person name="Lundell T."/>
            <person name="Morin E."/>
            <person name="Murat C."/>
            <person name="Riley R."/>
            <person name="Ohm R."/>
            <person name="Sun H."/>
            <person name="Tunlid A."/>
            <person name="Henrissat B."/>
            <person name="Grigoriev I.V."/>
            <person name="Hibbett D.S."/>
            <person name="Martin F."/>
        </authorList>
    </citation>
    <scope>NUCLEOTIDE SEQUENCE [LARGE SCALE GENOMIC DNA]</scope>
    <source>
        <strain evidence="2">Ve08.2h10</strain>
    </source>
</reference>
<reference evidence="1 2" key="1">
    <citation type="submission" date="2014-04" db="EMBL/GenBank/DDBJ databases">
        <authorList>
            <consortium name="DOE Joint Genome Institute"/>
            <person name="Kuo A."/>
            <person name="Kohler A."/>
            <person name="Jargeat P."/>
            <person name="Nagy L.G."/>
            <person name="Floudas D."/>
            <person name="Copeland A."/>
            <person name="Barry K.W."/>
            <person name="Cichocki N."/>
            <person name="Veneault-Fourrey C."/>
            <person name="LaButti K."/>
            <person name="Lindquist E.A."/>
            <person name="Lipzen A."/>
            <person name="Lundell T."/>
            <person name="Morin E."/>
            <person name="Murat C."/>
            <person name="Sun H."/>
            <person name="Tunlid A."/>
            <person name="Henrissat B."/>
            <person name="Grigoriev I.V."/>
            <person name="Hibbett D.S."/>
            <person name="Martin F."/>
            <person name="Nordberg H.P."/>
            <person name="Cantor M.N."/>
            <person name="Hua S.X."/>
        </authorList>
    </citation>
    <scope>NUCLEOTIDE SEQUENCE [LARGE SCALE GENOMIC DNA]</scope>
    <source>
        <strain evidence="1 2">Ve08.2h10</strain>
    </source>
</reference>
<name>A0A0D0C8Y7_9AGAM</name>
<proteinExistence type="predicted"/>
<dbReference type="STRING" id="930991.A0A0D0C8Y7"/>
<evidence type="ECO:0000313" key="1">
    <source>
        <dbReference type="EMBL" id="KIK72103.1"/>
    </source>
</evidence>
<dbReference type="OrthoDB" id="2653647at2759"/>